<evidence type="ECO:0000313" key="2">
    <source>
        <dbReference type="EMBL" id="RBO93906.1"/>
    </source>
</evidence>
<feature type="compositionally biased region" description="Low complexity" evidence="1">
    <location>
        <begin position="193"/>
        <end position="204"/>
    </location>
</feature>
<feature type="compositionally biased region" description="Basic and acidic residues" evidence="1">
    <location>
        <begin position="205"/>
        <end position="225"/>
    </location>
</feature>
<gene>
    <name evidence="2" type="ORF">DFR74_102326</name>
</gene>
<dbReference type="Proteomes" id="UP000252586">
    <property type="component" value="Unassembled WGS sequence"/>
</dbReference>
<evidence type="ECO:0000256" key="1">
    <source>
        <dbReference type="SAM" id="MobiDB-lite"/>
    </source>
</evidence>
<name>A0A366DUY5_9NOCA</name>
<proteinExistence type="predicted"/>
<feature type="region of interest" description="Disordered" evidence="1">
    <location>
        <begin position="1"/>
        <end position="229"/>
    </location>
</feature>
<organism evidence="2 3">
    <name type="scientific">Nocardia puris</name>
    <dbReference type="NCBI Taxonomy" id="208602"/>
    <lineage>
        <taxon>Bacteria</taxon>
        <taxon>Bacillati</taxon>
        <taxon>Actinomycetota</taxon>
        <taxon>Actinomycetes</taxon>
        <taxon>Mycobacteriales</taxon>
        <taxon>Nocardiaceae</taxon>
        <taxon>Nocardia</taxon>
    </lineage>
</organism>
<protein>
    <submittedName>
        <fullName evidence="2">Uncharacterized protein</fullName>
    </submittedName>
</protein>
<reference evidence="2 3" key="1">
    <citation type="submission" date="2018-06" db="EMBL/GenBank/DDBJ databases">
        <title>Genomic Encyclopedia of Type Strains, Phase IV (KMG-IV): sequencing the most valuable type-strain genomes for metagenomic binning, comparative biology and taxonomic classification.</title>
        <authorList>
            <person name="Goeker M."/>
        </authorList>
    </citation>
    <scope>NUCLEOTIDE SEQUENCE [LARGE SCALE GENOMIC DNA]</scope>
    <source>
        <strain evidence="2 3">DSM 44599</strain>
    </source>
</reference>
<accession>A0A366DUY5</accession>
<feature type="compositionally biased region" description="Basic and acidic residues" evidence="1">
    <location>
        <begin position="52"/>
        <end position="62"/>
    </location>
</feature>
<keyword evidence="3" id="KW-1185">Reference proteome</keyword>
<evidence type="ECO:0000313" key="3">
    <source>
        <dbReference type="Proteomes" id="UP000252586"/>
    </source>
</evidence>
<dbReference type="AlphaFoldDB" id="A0A366DUY5"/>
<dbReference type="EMBL" id="QNRE01000002">
    <property type="protein sequence ID" value="RBO93906.1"/>
    <property type="molecule type" value="Genomic_DNA"/>
</dbReference>
<feature type="compositionally biased region" description="Low complexity" evidence="1">
    <location>
        <begin position="1"/>
        <end position="12"/>
    </location>
</feature>
<comment type="caution">
    <text evidence="2">The sequence shown here is derived from an EMBL/GenBank/DDBJ whole genome shotgun (WGS) entry which is preliminary data.</text>
</comment>
<feature type="compositionally biased region" description="Basic and acidic residues" evidence="1">
    <location>
        <begin position="160"/>
        <end position="185"/>
    </location>
</feature>
<sequence>MRAAPAANASAAGSEPSTPPDHRAAHGPGPQRGGLRTPGDRKGRAKPRGRSHATDPHRDQARTDLAALVHRDRGGPEATTGPCTESNGHHLISENAKVRCPQPIGDSQLGQGGTNRGTSRFADPDASPIPRTGYAPSGRATPMPFATRAVGANSRRSRRVREPRACHRGGRHAEGERGRQRRDPGNRCGADQFAPPAFRVGAAAADREDGVHQGDGEREPGEGLAHHHRESVFVVVTGAACSSIAR</sequence>